<name>A0A932CQS4_UNCTE</name>
<evidence type="ECO:0000313" key="1">
    <source>
        <dbReference type="EMBL" id="MBI2877579.1"/>
    </source>
</evidence>
<evidence type="ECO:0000313" key="2">
    <source>
        <dbReference type="Proteomes" id="UP000769766"/>
    </source>
</evidence>
<dbReference type="AlphaFoldDB" id="A0A932CQS4"/>
<comment type="caution">
    <text evidence="1">The sequence shown here is derived from an EMBL/GenBank/DDBJ whole genome shotgun (WGS) entry which is preliminary data.</text>
</comment>
<accession>A0A932CQS4</accession>
<proteinExistence type="predicted"/>
<sequence length="70" mass="7788">MIRRLLSVVRISPSRANLLPYKAIMMPEATSRKPARKNQAIPTFLSNCSRLSLSDFLLRNATVAENCIAA</sequence>
<protein>
    <submittedName>
        <fullName evidence="1">Uncharacterized protein</fullName>
    </submittedName>
</protein>
<dbReference type="EMBL" id="JACPRF010000366">
    <property type="protein sequence ID" value="MBI2877579.1"/>
    <property type="molecule type" value="Genomic_DNA"/>
</dbReference>
<dbReference type="Proteomes" id="UP000769766">
    <property type="component" value="Unassembled WGS sequence"/>
</dbReference>
<organism evidence="1 2">
    <name type="scientific">Tectimicrobiota bacterium</name>
    <dbReference type="NCBI Taxonomy" id="2528274"/>
    <lineage>
        <taxon>Bacteria</taxon>
        <taxon>Pseudomonadati</taxon>
        <taxon>Nitrospinota/Tectimicrobiota group</taxon>
        <taxon>Candidatus Tectimicrobiota</taxon>
    </lineage>
</organism>
<gene>
    <name evidence="1" type="ORF">HYY20_11930</name>
</gene>
<reference evidence="1" key="1">
    <citation type="submission" date="2020-07" db="EMBL/GenBank/DDBJ databases">
        <title>Huge and variable diversity of episymbiotic CPR bacteria and DPANN archaea in groundwater ecosystems.</title>
        <authorList>
            <person name="He C.Y."/>
            <person name="Keren R."/>
            <person name="Whittaker M."/>
            <person name="Farag I.F."/>
            <person name="Doudna J."/>
            <person name="Cate J.H.D."/>
            <person name="Banfield J.F."/>
        </authorList>
    </citation>
    <scope>NUCLEOTIDE SEQUENCE</scope>
    <source>
        <strain evidence="1">NC_groundwater_672_Ag_B-0.1um_62_36</strain>
    </source>
</reference>